<name>A0ABT3PLH4_9BACT</name>
<feature type="domain" description="DUF2779" evidence="1">
    <location>
        <begin position="380"/>
        <end position="524"/>
    </location>
</feature>
<dbReference type="EMBL" id="JAGGJA010000004">
    <property type="protein sequence ID" value="MCW9706804.1"/>
    <property type="molecule type" value="Genomic_DNA"/>
</dbReference>
<dbReference type="InterPro" id="IPR021301">
    <property type="entry name" value="DUF2779"/>
</dbReference>
<dbReference type="Proteomes" id="UP001207918">
    <property type="component" value="Unassembled WGS sequence"/>
</dbReference>
<evidence type="ECO:0000259" key="1">
    <source>
        <dbReference type="Pfam" id="PF11074"/>
    </source>
</evidence>
<comment type="caution">
    <text evidence="2">The sequence shown here is derived from an EMBL/GenBank/DDBJ whole genome shotgun (WGS) entry which is preliminary data.</text>
</comment>
<dbReference type="Pfam" id="PF11074">
    <property type="entry name" value="DUF2779"/>
    <property type="match status" value="1"/>
</dbReference>
<accession>A0ABT3PLH4</accession>
<evidence type="ECO:0000313" key="2">
    <source>
        <dbReference type="EMBL" id="MCW9706804.1"/>
    </source>
</evidence>
<evidence type="ECO:0000313" key="3">
    <source>
        <dbReference type="Proteomes" id="UP001207918"/>
    </source>
</evidence>
<sequence>MGNTKKGNRGDTYFTKHLFRAGLQCATKLFYKAHNYPQNREALPFIRHARYNKKLLKSLVRSIYPEGKFIDEGSIAASVAETKRQLEKDNVILFDAVFTHQQMMAKLPVIVKSGDRITAIHIRTKAFSARKHQLLNNRGTINSRWRKYMIDFAFQLHVFKQQYPDCRILPLLVLPDKLGYAQTDALPIQLQPLARHKVASDVSSSNQQLLVKLDVSDPLAKVWEDPAFAEEHFPRATFAKSLDYLKELYLDKEKTKPELGYKCKSCEFRIESKRKASGVKSGFARCWKPTERPDQHEATHVFDLIGPGTKPWIQQGTFYAQDVDAGEIPSVDSVVHGKGRISEKLRQALQIHKAKGEKVPDEIIRPPLIKELRRWKYPLHFLDFEAGNYAVPIRKGRPPYHLVVFQFSCHTLQKDGSWQHHQWIDDLSSGYPNYELIRQLMKVPNIKEGTIVQYSNFERNALKVIRRELREEAEVIPDSQWLMQWIDHIVNRKDSKHPQPPYVADLSRQVKHFYYNSQMENSLSIKDVLQSAMSQSAFLKEKYSKPYRSHNYDDIVWWQPNGDGGAQNPYTILKESSKGAVKRGTEAMVLYGKLIAGGMSKKEKQASRQSLLRYCELDTLAMVMIYEHWKQKMNQLY</sequence>
<dbReference type="RefSeq" id="WP_265765535.1">
    <property type="nucleotide sequence ID" value="NZ_JAGGJA010000004.1"/>
</dbReference>
<reference evidence="2 3" key="1">
    <citation type="submission" date="2021-03" db="EMBL/GenBank/DDBJ databases">
        <title>Aliifodinibius sp. nov., a new bacterium isolated from saline soil.</title>
        <authorList>
            <person name="Galisteo C."/>
            <person name="De La Haba R."/>
            <person name="Sanchez-Porro C."/>
            <person name="Ventosa A."/>
        </authorList>
    </citation>
    <scope>NUCLEOTIDE SEQUENCE [LARGE SCALE GENOMIC DNA]</scope>
    <source>
        <strain evidence="2 3">1BSP15-2V2</strain>
    </source>
</reference>
<gene>
    <name evidence="2" type="ORF">J6I44_08040</name>
</gene>
<proteinExistence type="predicted"/>
<protein>
    <submittedName>
        <fullName evidence="2">DUF2779 domain-containing protein</fullName>
    </submittedName>
</protein>
<keyword evidence="3" id="KW-1185">Reference proteome</keyword>
<organism evidence="2 3">
    <name type="scientific">Fodinibius salsisoli</name>
    <dbReference type="NCBI Taxonomy" id="2820877"/>
    <lineage>
        <taxon>Bacteria</taxon>
        <taxon>Pseudomonadati</taxon>
        <taxon>Balneolota</taxon>
        <taxon>Balneolia</taxon>
        <taxon>Balneolales</taxon>
        <taxon>Balneolaceae</taxon>
        <taxon>Fodinibius</taxon>
    </lineage>
</organism>